<dbReference type="GO" id="GO:0005694">
    <property type="term" value="C:chromosome"/>
    <property type="evidence" value="ECO:0007669"/>
    <property type="project" value="InterPro"/>
</dbReference>
<dbReference type="InterPro" id="IPR025834">
    <property type="entry name" value="TopoI_C_dom"/>
</dbReference>
<evidence type="ECO:0000256" key="2">
    <source>
        <dbReference type="ARBA" id="ARBA00006645"/>
    </source>
</evidence>
<dbReference type="GO" id="GO:0003917">
    <property type="term" value="F:DNA topoisomerase type I (single strand cut, ATP-independent) activity"/>
    <property type="evidence" value="ECO:0007669"/>
    <property type="project" value="UniProtKB-UniRule"/>
</dbReference>
<dbReference type="EC" id="5.6.2.1" evidence="3"/>
<dbReference type="EMBL" id="KZ819636">
    <property type="protein sequence ID" value="PWN90908.1"/>
    <property type="molecule type" value="Genomic_DNA"/>
</dbReference>
<dbReference type="Pfam" id="PF14370">
    <property type="entry name" value="Topo_C_assoc"/>
    <property type="match status" value="1"/>
</dbReference>
<evidence type="ECO:0000256" key="4">
    <source>
        <dbReference type="ARBA" id="ARBA00019632"/>
    </source>
</evidence>
<evidence type="ECO:0000256" key="3">
    <source>
        <dbReference type="ARBA" id="ARBA00012891"/>
    </source>
</evidence>
<dbReference type="InParanoid" id="A0A316YQF7"/>
<evidence type="ECO:0000313" key="13">
    <source>
        <dbReference type="EMBL" id="PWN90908.1"/>
    </source>
</evidence>
<feature type="region of interest" description="Disordered" evidence="11">
    <location>
        <begin position="347"/>
        <end position="366"/>
    </location>
</feature>
<dbReference type="OrthoDB" id="47179at2759"/>
<dbReference type="GO" id="GO:0005730">
    <property type="term" value="C:nucleolus"/>
    <property type="evidence" value="ECO:0007669"/>
    <property type="project" value="TreeGrafter"/>
</dbReference>
<feature type="compositionally biased region" description="Basic and acidic residues" evidence="11">
    <location>
        <begin position="868"/>
        <end position="877"/>
    </location>
</feature>
<organism evidence="13 14">
    <name type="scientific">Acaromyces ingoldii</name>
    <dbReference type="NCBI Taxonomy" id="215250"/>
    <lineage>
        <taxon>Eukaryota</taxon>
        <taxon>Fungi</taxon>
        <taxon>Dikarya</taxon>
        <taxon>Basidiomycota</taxon>
        <taxon>Ustilaginomycotina</taxon>
        <taxon>Exobasidiomycetes</taxon>
        <taxon>Exobasidiales</taxon>
        <taxon>Cryptobasidiaceae</taxon>
        <taxon>Acaromyces</taxon>
    </lineage>
</organism>
<feature type="compositionally biased region" description="Basic and acidic residues" evidence="11">
    <location>
        <begin position="151"/>
        <end position="163"/>
    </location>
</feature>
<dbReference type="GO" id="GO:0006265">
    <property type="term" value="P:DNA topological change"/>
    <property type="evidence" value="ECO:0007669"/>
    <property type="project" value="UniProtKB-UniRule"/>
</dbReference>
<dbReference type="Pfam" id="PF01028">
    <property type="entry name" value="Topoisom_I"/>
    <property type="match status" value="1"/>
</dbReference>
<comment type="catalytic activity">
    <reaction evidence="1 9">
        <text>ATP-independent breakage of single-stranded DNA, followed by passage and rejoining.</text>
        <dbReference type="EC" id="5.6.2.1"/>
    </reaction>
</comment>
<dbReference type="GeneID" id="37041949"/>
<dbReference type="PANTHER" id="PTHR10290">
    <property type="entry name" value="DNA TOPOISOMERASE I"/>
    <property type="match status" value="1"/>
</dbReference>
<evidence type="ECO:0000256" key="5">
    <source>
        <dbReference type="ARBA" id="ARBA00023029"/>
    </source>
</evidence>
<dbReference type="FunCoup" id="A0A316YQF7">
    <property type="interactions" value="292"/>
</dbReference>
<dbReference type="InterPro" id="IPR051062">
    <property type="entry name" value="Topoisomerase_IB"/>
</dbReference>
<reference evidence="13 14" key="1">
    <citation type="journal article" date="2018" name="Mol. Biol. Evol.">
        <title>Broad Genomic Sampling Reveals a Smut Pathogenic Ancestry of the Fungal Clade Ustilaginomycotina.</title>
        <authorList>
            <person name="Kijpornyongpan T."/>
            <person name="Mondo S.J."/>
            <person name="Barry K."/>
            <person name="Sandor L."/>
            <person name="Lee J."/>
            <person name="Lipzen A."/>
            <person name="Pangilinan J."/>
            <person name="LaButti K."/>
            <person name="Hainaut M."/>
            <person name="Henrissat B."/>
            <person name="Grigoriev I.V."/>
            <person name="Spatafora J.W."/>
            <person name="Aime M.C."/>
        </authorList>
    </citation>
    <scope>NUCLEOTIDE SEQUENCE [LARGE SCALE GENOMIC DNA]</scope>
    <source>
        <strain evidence="13 14">MCA 4198</strain>
    </source>
</reference>
<dbReference type="RefSeq" id="XP_025378106.1">
    <property type="nucleotide sequence ID" value="XM_025520033.1"/>
</dbReference>
<dbReference type="InterPro" id="IPR014711">
    <property type="entry name" value="TopoI_cat_a-hlx-sub_euk"/>
</dbReference>
<dbReference type="Gene3D" id="1.10.10.41">
    <property type="entry name" value="Yeast DNA topoisomerase - domain 1"/>
    <property type="match status" value="1"/>
</dbReference>
<evidence type="ECO:0000256" key="8">
    <source>
        <dbReference type="ARBA" id="ARBA00033297"/>
    </source>
</evidence>
<dbReference type="SUPFAM" id="SSF56741">
    <property type="entry name" value="Eukaryotic DNA topoisomerase I, N-terminal DNA-binding fragment"/>
    <property type="match status" value="1"/>
</dbReference>
<keyword evidence="10" id="KW-0175">Coiled coil</keyword>
<dbReference type="GO" id="GO:0007059">
    <property type="term" value="P:chromosome segregation"/>
    <property type="evidence" value="ECO:0007669"/>
    <property type="project" value="TreeGrafter"/>
</dbReference>
<keyword evidence="14" id="KW-1185">Reference proteome</keyword>
<dbReference type="InterPro" id="IPR013499">
    <property type="entry name" value="TopoI_euk"/>
</dbReference>
<feature type="compositionally biased region" description="Acidic residues" evidence="11">
    <location>
        <begin position="129"/>
        <end position="150"/>
    </location>
</feature>
<dbReference type="PANTHER" id="PTHR10290:SF3">
    <property type="entry name" value="DNA TOPOISOMERASE 1"/>
    <property type="match status" value="1"/>
</dbReference>
<dbReference type="InterPro" id="IPR013500">
    <property type="entry name" value="TopoI_cat_euk"/>
</dbReference>
<dbReference type="InterPro" id="IPR036202">
    <property type="entry name" value="TopoI_DNA-bd_euk_N_sf"/>
</dbReference>
<feature type="region of interest" description="Disordered" evidence="11">
    <location>
        <begin position="1"/>
        <end position="185"/>
    </location>
</feature>
<feature type="compositionally biased region" description="Acidic residues" evidence="11">
    <location>
        <begin position="1045"/>
        <end position="1056"/>
    </location>
</feature>
<evidence type="ECO:0000256" key="6">
    <source>
        <dbReference type="ARBA" id="ARBA00023125"/>
    </source>
</evidence>
<comment type="similarity">
    <text evidence="2 9">Belongs to the type IB topoisomerase family.</text>
</comment>
<feature type="compositionally biased region" description="Basic and acidic residues" evidence="11">
    <location>
        <begin position="758"/>
        <end position="784"/>
    </location>
</feature>
<dbReference type="InterPro" id="IPR011010">
    <property type="entry name" value="DNA_brk_join_enz"/>
</dbReference>
<feature type="region of interest" description="Disordered" evidence="11">
    <location>
        <begin position="944"/>
        <end position="1056"/>
    </location>
</feature>
<dbReference type="GO" id="GO:0003677">
    <property type="term" value="F:DNA binding"/>
    <property type="evidence" value="ECO:0007669"/>
    <property type="project" value="UniProtKB-UniRule"/>
</dbReference>
<dbReference type="InterPro" id="IPR008336">
    <property type="entry name" value="TopoI_DNA-bd_euk"/>
</dbReference>
<feature type="coiled-coil region" evidence="10">
    <location>
        <begin position="411"/>
        <end position="438"/>
    </location>
</feature>
<accession>A0A316YQF7</accession>
<evidence type="ECO:0000256" key="9">
    <source>
        <dbReference type="PROSITE-ProRule" id="PRU01382"/>
    </source>
</evidence>
<feature type="region of interest" description="Disordered" evidence="11">
    <location>
        <begin position="852"/>
        <end position="898"/>
    </location>
</feature>
<keyword evidence="6 9" id="KW-0238">DNA-binding</keyword>
<keyword evidence="7 9" id="KW-0413">Isomerase</keyword>
<dbReference type="PRINTS" id="PR00416">
    <property type="entry name" value="EUTPISMRASEI"/>
</dbReference>
<dbReference type="Gene3D" id="3.90.15.10">
    <property type="entry name" value="Topoisomerase I, Chain A, domain 3"/>
    <property type="match status" value="1"/>
</dbReference>
<protein>
    <recommendedName>
        <fullName evidence="4">DNA topoisomerase 1</fullName>
        <ecNumber evidence="3">5.6.2.1</ecNumber>
    </recommendedName>
    <alternativeName>
        <fullName evidence="8">DNA topoisomerase I</fullName>
    </alternativeName>
</protein>
<feature type="compositionally biased region" description="Acidic residues" evidence="11">
    <location>
        <begin position="960"/>
        <end position="977"/>
    </location>
</feature>
<feature type="compositionally biased region" description="Low complexity" evidence="11">
    <location>
        <begin position="987"/>
        <end position="996"/>
    </location>
</feature>
<evidence type="ECO:0000256" key="7">
    <source>
        <dbReference type="ARBA" id="ARBA00023235"/>
    </source>
</evidence>
<evidence type="ECO:0000256" key="11">
    <source>
        <dbReference type="SAM" id="MobiDB-lite"/>
    </source>
</evidence>
<dbReference type="InterPro" id="IPR013030">
    <property type="entry name" value="DNA_topo_DNA_db_N_dom2"/>
</dbReference>
<feature type="region of interest" description="Disordered" evidence="11">
    <location>
        <begin position="715"/>
        <end position="791"/>
    </location>
</feature>
<dbReference type="GO" id="GO:0006260">
    <property type="term" value="P:DNA replication"/>
    <property type="evidence" value="ECO:0007669"/>
    <property type="project" value="TreeGrafter"/>
</dbReference>
<dbReference type="AlphaFoldDB" id="A0A316YQF7"/>
<feature type="active site" description="O-(3'-phospho-DNA)-tyrosine intermediate" evidence="9">
    <location>
        <position position="832"/>
    </location>
</feature>
<dbReference type="InterPro" id="IPR013034">
    <property type="entry name" value="DNA_topo_DNA_db_N_dom1"/>
</dbReference>
<evidence type="ECO:0000256" key="1">
    <source>
        <dbReference type="ARBA" id="ARBA00000213"/>
    </source>
</evidence>
<name>A0A316YQF7_9BASI</name>
<feature type="domain" description="DNA topoisomerase I eukaryotic-type" evidence="12">
    <location>
        <begin position="321"/>
        <end position="846"/>
    </location>
</feature>
<evidence type="ECO:0000313" key="14">
    <source>
        <dbReference type="Proteomes" id="UP000245768"/>
    </source>
</evidence>
<dbReference type="Pfam" id="PF02919">
    <property type="entry name" value="Topoisom_I_N"/>
    <property type="match status" value="1"/>
</dbReference>
<dbReference type="STRING" id="215250.A0A316YQF7"/>
<dbReference type="FunFam" id="1.10.10.41:FF:000001">
    <property type="entry name" value="DNA topoisomerase I"/>
    <property type="match status" value="1"/>
</dbReference>
<feature type="compositionally biased region" description="Basic and acidic residues" evidence="11">
    <location>
        <begin position="715"/>
        <end position="724"/>
    </location>
</feature>
<dbReference type="PROSITE" id="PS52038">
    <property type="entry name" value="TOPO_IB_2"/>
    <property type="match status" value="1"/>
</dbReference>
<dbReference type="SMART" id="SM00435">
    <property type="entry name" value="TOPEUc"/>
    <property type="match status" value="1"/>
</dbReference>
<feature type="compositionally biased region" description="Basic and acidic residues" evidence="11">
    <location>
        <begin position="884"/>
        <end position="898"/>
    </location>
</feature>
<dbReference type="Gene3D" id="1.10.132.10">
    <property type="match status" value="1"/>
</dbReference>
<dbReference type="InterPro" id="IPR001631">
    <property type="entry name" value="TopoI"/>
</dbReference>
<dbReference type="InterPro" id="IPR014727">
    <property type="entry name" value="TopoI_cat_a/b-sub_euk"/>
</dbReference>
<gene>
    <name evidence="13" type="ORF">FA10DRAFT_260656</name>
</gene>
<keyword evidence="5 9" id="KW-0799">Topoisomerase</keyword>
<evidence type="ECO:0000259" key="12">
    <source>
        <dbReference type="SMART" id="SM00435"/>
    </source>
</evidence>
<sequence>MSALTGAPVGPSHSSHNGLAPAGAPKRVKTESSDSSDDEAPLAKKAKGNETPSSLKRPAPEDHDEESSDSDAPLGKPEATKKTVTKVLAKQEEASDSDSDVPLSGATASAAKQGKSNGTTAKAKAKSEEAEEEEDEDEEDEEEDDDDDEGDSKAKSSKQKIEHSGSGGAKWATLYHTGPRFPPDYEPLPKSVKFKYEGKPVDLSPDAEEAAMFYAVKLETQHARDKVFNANFFEDFRKVLKEHPPRDGTKIKEFSKCDFQQMYDHWKAVKDKEKEDKKMMAPSARKKQLEEKKKLEAEMKTCVVDGLEQRVGNVIVEPPALFLGRGEHPKKGRIKRRVPPEAITINHTLGDKAHPPPQPPPGRKWKEVKEDKSTTWLAFWIENINGQYKYMYLDATSQFKSNSDREKFEKARNLDKVVKKLRKNIDNMLSSKQRLERQLGTVIWLIDNYSLRAGNEKGDEEAATYGVCSLLVEHVKALNDAKNQVKLEFLGKDSMRFKETLNVPERIFKNFKMFTQSTRDAKGAVAVKKKTDEIFDKVDTSDVNKFLQNPANGGQKGLSAKVFRTYNASTTFQGLLNQTEENLRRAGLKPTIQTLRDQYNQANRLVAILCNHQKTINPVQSDKAAARFEERMLAIKYDRFKERQRLLTYANAKQLKKEFPVQKKEWTARWDLILEEVDITPEQIQEHEERTISNKKDRLQATFDRSELERQYLEEQAKKAKEEDGAASGKKQKKTKAKKEEEGEEDDGKGKNSKKPKTQKEVDEQKKALDNELRVLAKERKTNKSENGSSINVVSTAKKVLNKVAQMEKLVAEQATKEKTSDVSLGTSKLNYIDPRITVSWLKKWDRKLVELEKKQGKSGASPTKKVKKEEVEDVKPSSKKGKGKEEKTNKTADSDKMELDLKIIPISHYFPQTMLKKFKWAAQEEDGSDLSPEWVFVDDAESKIRDNMSSARRKGGAAADEDSDEDEDEDEDDEEQAKDNAEARKAVASAKVSAVKLEDKKKNNAASAGASKAKAKDEDDSSDEDAPLAKNGSNGKSAQAKDDDSSDDDAPLAKK</sequence>
<dbReference type="Gene3D" id="2.170.11.10">
    <property type="entry name" value="DNA Topoisomerase I, domain 2"/>
    <property type="match status" value="1"/>
</dbReference>
<evidence type="ECO:0000256" key="10">
    <source>
        <dbReference type="SAM" id="Coils"/>
    </source>
</evidence>
<dbReference type="SUPFAM" id="SSF56349">
    <property type="entry name" value="DNA breaking-rejoining enzymes"/>
    <property type="match status" value="1"/>
</dbReference>
<proteinExistence type="inferred from homology"/>
<dbReference type="Proteomes" id="UP000245768">
    <property type="component" value="Unassembled WGS sequence"/>
</dbReference>